<evidence type="ECO:0000313" key="3">
    <source>
        <dbReference type="Proteomes" id="UP000626148"/>
    </source>
</evidence>
<feature type="transmembrane region" description="Helical" evidence="1">
    <location>
        <begin position="107"/>
        <end position="131"/>
    </location>
</feature>
<organism evidence="2 3">
    <name type="scientific">Saccharospirillum salsuginis</name>
    <dbReference type="NCBI Taxonomy" id="418750"/>
    <lineage>
        <taxon>Bacteria</taxon>
        <taxon>Pseudomonadati</taxon>
        <taxon>Pseudomonadota</taxon>
        <taxon>Gammaproteobacteria</taxon>
        <taxon>Oceanospirillales</taxon>
        <taxon>Saccharospirillaceae</taxon>
        <taxon>Saccharospirillum</taxon>
    </lineage>
</organism>
<keyword evidence="1" id="KW-1133">Transmembrane helix</keyword>
<comment type="caution">
    <text evidence="2">The sequence shown here is derived from an EMBL/GenBank/DDBJ whole genome shotgun (WGS) entry which is preliminary data.</text>
</comment>
<keyword evidence="1" id="KW-0472">Membrane</keyword>
<dbReference type="EMBL" id="BMXR01000010">
    <property type="protein sequence ID" value="GGX66473.1"/>
    <property type="molecule type" value="Genomic_DNA"/>
</dbReference>
<keyword evidence="1" id="KW-0812">Transmembrane</keyword>
<feature type="transmembrane region" description="Helical" evidence="1">
    <location>
        <begin position="137"/>
        <end position="159"/>
    </location>
</feature>
<name>A0A918KKM2_9GAMM</name>
<proteinExistence type="predicted"/>
<reference evidence="2" key="1">
    <citation type="journal article" date="2014" name="Int. J. Syst. Evol. Microbiol.">
        <title>Complete genome sequence of Corynebacterium casei LMG S-19264T (=DSM 44701T), isolated from a smear-ripened cheese.</title>
        <authorList>
            <consortium name="US DOE Joint Genome Institute (JGI-PGF)"/>
            <person name="Walter F."/>
            <person name="Albersmeier A."/>
            <person name="Kalinowski J."/>
            <person name="Ruckert C."/>
        </authorList>
    </citation>
    <scope>NUCLEOTIDE SEQUENCE</scope>
    <source>
        <strain evidence="2">KCTC 22169</strain>
    </source>
</reference>
<accession>A0A918KKM2</accession>
<reference evidence="2" key="2">
    <citation type="submission" date="2020-09" db="EMBL/GenBank/DDBJ databases">
        <authorList>
            <person name="Sun Q."/>
            <person name="Kim S."/>
        </authorList>
    </citation>
    <scope>NUCLEOTIDE SEQUENCE</scope>
    <source>
        <strain evidence="2">KCTC 22169</strain>
    </source>
</reference>
<feature type="transmembrane region" description="Helical" evidence="1">
    <location>
        <begin position="58"/>
        <end position="79"/>
    </location>
</feature>
<evidence type="ECO:0000256" key="1">
    <source>
        <dbReference type="SAM" id="Phobius"/>
    </source>
</evidence>
<dbReference type="AlphaFoldDB" id="A0A918KKM2"/>
<evidence type="ECO:0000313" key="2">
    <source>
        <dbReference type="EMBL" id="GGX66473.1"/>
    </source>
</evidence>
<keyword evidence="3" id="KW-1185">Reference proteome</keyword>
<dbReference type="RefSeq" id="WP_189611623.1">
    <property type="nucleotide sequence ID" value="NZ_BMXR01000010.1"/>
</dbReference>
<sequence>MIKRLSGVQDRIIRLAHRPWYPGLLALVAASDYFVPGAPTNAIFIGSVLPRADRWRSLSLYFALGCAFGTFLLATLMALTGDAFTAWVAQSEAADVWQRIDHLIARYGLLTLAALSLMSAPVRIAVAILAMTGYAPWVLAAIVLAGRLVAYPTVAWLVARGPRWLGQTRLFKRLLNRKPTSTQVVDH</sequence>
<dbReference type="Proteomes" id="UP000626148">
    <property type="component" value="Unassembled WGS sequence"/>
</dbReference>
<feature type="transmembrane region" description="Helical" evidence="1">
    <location>
        <begin position="20"/>
        <end position="38"/>
    </location>
</feature>
<protein>
    <submittedName>
        <fullName evidence="2">Uncharacterized protein</fullName>
    </submittedName>
</protein>
<gene>
    <name evidence="2" type="ORF">GCM10007392_37700</name>
</gene>